<evidence type="ECO:0000313" key="1">
    <source>
        <dbReference type="EMBL" id="PMD41342.1"/>
    </source>
</evidence>
<proteinExistence type="predicted"/>
<name>A0A2J6RS41_HYAVF</name>
<evidence type="ECO:0000313" key="2">
    <source>
        <dbReference type="Proteomes" id="UP000235786"/>
    </source>
</evidence>
<dbReference type="STRING" id="1149755.A0A2J6RS41"/>
<accession>A0A2J6RS41</accession>
<sequence>MAGFQNKRSSFSIGLDPDARVLAWVVASKASTVSNDDYLSQIPHPPRISNFSPSSQLYDGNPLPSQSYDPSYISFQQADLENARHTPRSLEWGPHGADFVKLYKFVVPKGKLPYLELLDKWTPTYQTPRRVYLDEPRGNEKDQFPCQYPGTCNAKQTVFSHPVDLERHYKDVHAEKDSFPCDYPKCPRSQDPFSRKHHYRDHLRDFHKEDIGSAKTQRSSKDKRTWQQEKIWLAERNISLKYWRCTKCLVRNSVYQEWDCSSCKNPCEEERVRIRRARGAPYCFTCSDTGYCDNSGAYELCPVCQPTTFDSGNIAGLPEMYSFEEPVEEDGVRVRKCLRHAMGMTREWPVPVERARSGVISQTGVAQEVDGNSSPPPFVPQS</sequence>
<gene>
    <name evidence="1" type="ORF">L207DRAFT_632764</name>
</gene>
<evidence type="ECO:0008006" key="3">
    <source>
        <dbReference type="Google" id="ProtNLM"/>
    </source>
</evidence>
<keyword evidence="2" id="KW-1185">Reference proteome</keyword>
<dbReference type="Gene3D" id="3.30.160.60">
    <property type="entry name" value="Classic Zinc Finger"/>
    <property type="match status" value="1"/>
</dbReference>
<organism evidence="1 2">
    <name type="scientific">Hyaloscypha variabilis (strain UAMH 11265 / GT02V1 / F)</name>
    <name type="common">Meliniomyces variabilis</name>
    <dbReference type="NCBI Taxonomy" id="1149755"/>
    <lineage>
        <taxon>Eukaryota</taxon>
        <taxon>Fungi</taxon>
        <taxon>Dikarya</taxon>
        <taxon>Ascomycota</taxon>
        <taxon>Pezizomycotina</taxon>
        <taxon>Leotiomycetes</taxon>
        <taxon>Helotiales</taxon>
        <taxon>Hyaloscyphaceae</taxon>
        <taxon>Hyaloscypha</taxon>
        <taxon>Hyaloscypha variabilis</taxon>
    </lineage>
</organism>
<dbReference type="OrthoDB" id="2687452at2759"/>
<dbReference type="EMBL" id="KZ613944">
    <property type="protein sequence ID" value="PMD41342.1"/>
    <property type="molecule type" value="Genomic_DNA"/>
</dbReference>
<dbReference type="Proteomes" id="UP000235786">
    <property type="component" value="Unassembled WGS sequence"/>
</dbReference>
<reference evidence="1 2" key="1">
    <citation type="submission" date="2016-04" db="EMBL/GenBank/DDBJ databases">
        <title>A degradative enzymes factory behind the ericoid mycorrhizal symbiosis.</title>
        <authorList>
            <consortium name="DOE Joint Genome Institute"/>
            <person name="Martino E."/>
            <person name="Morin E."/>
            <person name="Grelet G."/>
            <person name="Kuo A."/>
            <person name="Kohler A."/>
            <person name="Daghino S."/>
            <person name="Barry K."/>
            <person name="Choi C."/>
            <person name="Cichocki N."/>
            <person name="Clum A."/>
            <person name="Copeland A."/>
            <person name="Hainaut M."/>
            <person name="Haridas S."/>
            <person name="Labutti K."/>
            <person name="Lindquist E."/>
            <person name="Lipzen A."/>
            <person name="Khouja H.-R."/>
            <person name="Murat C."/>
            <person name="Ohm R."/>
            <person name="Olson A."/>
            <person name="Spatafora J."/>
            <person name="Veneault-Fourrey C."/>
            <person name="Henrissat B."/>
            <person name="Grigoriev I."/>
            <person name="Martin F."/>
            <person name="Perotto S."/>
        </authorList>
    </citation>
    <scope>NUCLEOTIDE SEQUENCE [LARGE SCALE GENOMIC DNA]</scope>
    <source>
        <strain evidence="1 2">F</strain>
    </source>
</reference>
<dbReference type="AlphaFoldDB" id="A0A2J6RS41"/>
<protein>
    <recommendedName>
        <fullName evidence="3">C2H2-type domain-containing protein</fullName>
    </recommendedName>
</protein>